<keyword evidence="1" id="KW-1133">Transmembrane helix</keyword>
<evidence type="ECO:0000313" key="2">
    <source>
        <dbReference type="EMBL" id="CRL62619.1"/>
    </source>
</evidence>
<dbReference type="RefSeq" id="WP_072063959.1">
    <property type="nucleotide sequence ID" value="NZ_CVRY01000004.1"/>
</dbReference>
<reference evidence="3" key="1">
    <citation type="submission" date="2015-06" db="EMBL/GenBank/DDBJ databases">
        <authorList>
            <person name="Urmite Genomes"/>
        </authorList>
    </citation>
    <scope>NUCLEOTIDE SEQUENCE [LARGE SCALE GENOMIC DNA]</scope>
    <source>
        <strain evidence="3">CSUR P1867</strain>
    </source>
</reference>
<evidence type="ECO:0000313" key="3">
    <source>
        <dbReference type="Proteomes" id="UP000183920"/>
    </source>
</evidence>
<protein>
    <submittedName>
        <fullName evidence="2">Uncharacterized protein</fullName>
    </submittedName>
</protein>
<proteinExistence type="predicted"/>
<sequence length="68" mass="8052">MNTLYLKSKWFLYFLSLLIISSIFMVKVMANSDKAYLVTLAQEGNLSELKRQIEQAQPRLYQFWSKQS</sequence>
<keyword evidence="1" id="KW-0812">Transmembrane</keyword>
<dbReference type="Proteomes" id="UP000183920">
    <property type="component" value="Unassembled WGS sequence"/>
</dbReference>
<dbReference type="AlphaFoldDB" id="A0A0G4QAN1"/>
<evidence type="ECO:0000256" key="1">
    <source>
        <dbReference type="SAM" id="Phobius"/>
    </source>
</evidence>
<gene>
    <name evidence="2" type="ORF">BN1804_02042</name>
</gene>
<feature type="transmembrane region" description="Helical" evidence="1">
    <location>
        <begin position="12"/>
        <end position="30"/>
    </location>
</feature>
<accession>A0A0G4QAN1</accession>
<organism evidence="2 3">
    <name type="scientific">Proteus penneri</name>
    <dbReference type="NCBI Taxonomy" id="102862"/>
    <lineage>
        <taxon>Bacteria</taxon>
        <taxon>Pseudomonadati</taxon>
        <taxon>Pseudomonadota</taxon>
        <taxon>Gammaproteobacteria</taxon>
        <taxon>Enterobacterales</taxon>
        <taxon>Morganellaceae</taxon>
        <taxon>Proteus</taxon>
    </lineage>
</organism>
<keyword evidence="1" id="KW-0472">Membrane</keyword>
<dbReference type="EMBL" id="CVRY01000004">
    <property type="protein sequence ID" value="CRL62619.1"/>
    <property type="molecule type" value="Genomic_DNA"/>
</dbReference>
<name>A0A0G4QAN1_9GAMM</name>